<gene>
    <name evidence="2" type="ORF">RUM43_012201</name>
</gene>
<sequence>MTKAIGTVTSQQGYANKICQVEQMQSQVKFVCVCGNTDYLVTYFPVYRVHCGTRKKRGPGNSERGPPSWGEALLSRGKCHDVEREQENAREPCLSTEIRNGNRETGKNELKDRVERDVPCTRVVSTTTRPALVGGTLPNDLCLSLQEVDTYKGNAKKQISGGGVVKKSRHAQETPRSLLRALGGSVKTDGKDGEKRCLRTRAERNRKGQEAKEDRKTGESGELGDKWRRLVRRRPKELGEPGGGNGDIHL</sequence>
<comment type="caution">
    <text evidence="2">The sequence shown here is derived from an EMBL/GenBank/DDBJ whole genome shotgun (WGS) entry which is preliminary data.</text>
</comment>
<evidence type="ECO:0000256" key="1">
    <source>
        <dbReference type="SAM" id="MobiDB-lite"/>
    </source>
</evidence>
<dbReference type="EMBL" id="JAWJWE010000040">
    <property type="protein sequence ID" value="KAK6619444.1"/>
    <property type="molecule type" value="Genomic_DNA"/>
</dbReference>
<proteinExistence type="predicted"/>
<reference evidence="2 3" key="1">
    <citation type="submission" date="2023-10" db="EMBL/GenBank/DDBJ databases">
        <title>Genomes of two closely related lineages of the louse Polyplax serrata with different host specificities.</title>
        <authorList>
            <person name="Martinu J."/>
            <person name="Tarabai H."/>
            <person name="Stefka J."/>
            <person name="Hypsa V."/>
        </authorList>
    </citation>
    <scope>NUCLEOTIDE SEQUENCE [LARGE SCALE GENOMIC DNA]</scope>
    <source>
        <strain evidence="2">HR10_N</strain>
    </source>
</reference>
<organism evidence="2 3">
    <name type="scientific">Polyplax serrata</name>
    <name type="common">Common mouse louse</name>
    <dbReference type="NCBI Taxonomy" id="468196"/>
    <lineage>
        <taxon>Eukaryota</taxon>
        <taxon>Metazoa</taxon>
        <taxon>Ecdysozoa</taxon>
        <taxon>Arthropoda</taxon>
        <taxon>Hexapoda</taxon>
        <taxon>Insecta</taxon>
        <taxon>Pterygota</taxon>
        <taxon>Neoptera</taxon>
        <taxon>Paraneoptera</taxon>
        <taxon>Psocodea</taxon>
        <taxon>Troctomorpha</taxon>
        <taxon>Phthiraptera</taxon>
        <taxon>Anoplura</taxon>
        <taxon>Polyplacidae</taxon>
        <taxon>Polyplax</taxon>
    </lineage>
</organism>
<accession>A0AAN8NKA0</accession>
<protein>
    <submittedName>
        <fullName evidence="2">Uncharacterized protein</fullName>
    </submittedName>
</protein>
<feature type="region of interest" description="Disordered" evidence="1">
    <location>
        <begin position="157"/>
        <end position="250"/>
    </location>
</feature>
<dbReference type="Proteomes" id="UP001372834">
    <property type="component" value="Unassembled WGS sequence"/>
</dbReference>
<feature type="compositionally biased region" description="Gly residues" evidence="1">
    <location>
        <begin position="240"/>
        <end position="250"/>
    </location>
</feature>
<evidence type="ECO:0000313" key="3">
    <source>
        <dbReference type="Proteomes" id="UP001372834"/>
    </source>
</evidence>
<feature type="compositionally biased region" description="Basic and acidic residues" evidence="1">
    <location>
        <begin position="188"/>
        <end position="228"/>
    </location>
</feature>
<name>A0AAN8NKA0_POLSC</name>
<dbReference type="AlphaFoldDB" id="A0AAN8NKA0"/>
<evidence type="ECO:0000313" key="2">
    <source>
        <dbReference type="EMBL" id="KAK6619444.1"/>
    </source>
</evidence>